<gene>
    <name evidence="9" type="ORF">CYMTET_52869</name>
</gene>
<keyword evidence="6" id="KW-0325">Glycoprotein</keyword>
<evidence type="ECO:0000256" key="7">
    <source>
        <dbReference type="SAM" id="MobiDB-lite"/>
    </source>
</evidence>
<dbReference type="AlphaFoldDB" id="A0AAE0BI70"/>
<feature type="compositionally biased region" description="Low complexity" evidence="7">
    <location>
        <begin position="41"/>
        <end position="53"/>
    </location>
</feature>
<dbReference type="PANTHER" id="PTHR45974">
    <property type="entry name" value="RECEPTOR-LIKE PROTEIN 55"/>
    <property type="match status" value="1"/>
</dbReference>
<keyword evidence="4" id="KW-0677">Repeat</keyword>
<evidence type="ECO:0000256" key="8">
    <source>
        <dbReference type="SAM" id="Phobius"/>
    </source>
</evidence>
<dbReference type="Pfam" id="PF13855">
    <property type="entry name" value="LRR_8"/>
    <property type="match status" value="1"/>
</dbReference>
<reference evidence="9 10" key="1">
    <citation type="journal article" date="2015" name="Genome Biol. Evol.">
        <title>Comparative Genomics of a Bacterivorous Green Alga Reveals Evolutionary Causalities and Consequences of Phago-Mixotrophic Mode of Nutrition.</title>
        <authorList>
            <person name="Burns J.A."/>
            <person name="Paasch A."/>
            <person name="Narechania A."/>
            <person name="Kim E."/>
        </authorList>
    </citation>
    <scope>NUCLEOTIDE SEQUENCE [LARGE SCALE GENOMIC DNA]</scope>
    <source>
        <strain evidence="9 10">PLY_AMNH</strain>
    </source>
</reference>
<evidence type="ECO:0000313" key="9">
    <source>
        <dbReference type="EMBL" id="KAK3237031.1"/>
    </source>
</evidence>
<dbReference type="Proteomes" id="UP001190700">
    <property type="component" value="Unassembled WGS sequence"/>
</dbReference>
<dbReference type="FunFam" id="3.80.10.10:FF:000383">
    <property type="entry name" value="Leucine-rich repeat receptor protein kinase EMS1"/>
    <property type="match status" value="1"/>
</dbReference>
<evidence type="ECO:0000256" key="3">
    <source>
        <dbReference type="ARBA" id="ARBA00022729"/>
    </source>
</evidence>
<dbReference type="Gene3D" id="1.20.930.20">
    <property type="entry name" value="Adaptor protein Cbl, N-terminal domain"/>
    <property type="match status" value="1"/>
</dbReference>
<name>A0AAE0BI70_9CHLO</name>
<evidence type="ECO:0000256" key="1">
    <source>
        <dbReference type="ARBA" id="ARBA00004370"/>
    </source>
</evidence>
<feature type="region of interest" description="Disordered" evidence="7">
    <location>
        <begin position="273"/>
        <end position="308"/>
    </location>
</feature>
<keyword evidence="8" id="KW-0812">Transmembrane</keyword>
<keyword evidence="5 8" id="KW-0472">Membrane</keyword>
<keyword evidence="10" id="KW-1185">Reference proteome</keyword>
<evidence type="ECO:0008006" key="11">
    <source>
        <dbReference type="Google" id="ProtNLM"/>
    </source>
</evidence>
<organism evidence="9 10">
    <name type="scientific">Cymbomonas tetramitiformis</name>
    <dbReference type="NCBI Taxonomy" id="36881"/>
    <lineage>
        <taxon>Eukaryota</taxon>
        <taxon>Viridiplantae</taxon>
        <taxon>Chlorophyta</taxon>
        <taxon>Pyramimonadophyceae</taxon>
        <taxon>Pyramimonadales</taxon>
        <taxon>Pyramimonadaceae</taxon>
        <taxon>Cymbomonas</taxon>
    </lineage>
</organism>
<dbReference type="Gene3D" id="3.80.10.10">
    <property type="entry name" value="Ribonuclease Inhibitor"/>
    <property type="match status" value="1"/>
</dbReference>
<evidence type="ECO:0000256" key="2">
    <source>
        <dbReference type="ARBA" id="ARBA00004430"/>
    </source>
</evidence>
<sequence>MALSSEFRAGHTGAKGGAARHRASHSPACKHPCNQCRPWPRSNARNSSAARSRPQTSRVTMIVHSIFTKPPMILNSQSLTGTVPTEMGALTNLEYLGLSSNCLTGTVPTEIGALTNLEYMLLNVNSLTGIVPTEMGALTRLKTLFLNSNSLTSTVPTELRALTDVEKLHLDTNKLMGTAPAELGDLVDMCLSLHSNADMCGPIPEGLSECANSEDCGHGWCGTTIETTCPGSPSSSSSTSTVIYAGAAAGGSVLLLSVAAMYYYRRRKIRQIHGETPQPPAPVPASLAKAHKGQPVSGGVDVGSQGDGKAEEMAEHVVEISQAKAGADVGDAPQANGATALMDVRMALNHSGASQLEFTSGFVPAAELAGLALGTVMSSFAVLNSVACLAGEIYSMYRCVKANQRMCHRLTERVMSLQSSLARFAAKLHEAARMTTQLEEEDYHSLNMQLIRVLQAMERAHDLIQAWGADARDTFFGKLKRALLSSHFH</sequence>
<dbReference type="InterPro" id="IPR001611">
    <property type="entry name" value="Leu-rich_rpt"/>
</dbReference>
<dbReference type="CDD" id="cd21037">
    <property type="entry name" value="MLKL_NTD"/>
    <property type="match status" value="1"/>
</dbReference>
<protein>
    <recommendedName>
        <fullName evidence="11">L domain-like protein</fullName>
    </recommendedName>
</protein>
<keyword evidence="3" id="KW-0732">Signal</keyword>
<dbReference type="EMBL" id="LGRX02034722">
    <property type="protein sequence ID" value="KAK3237031.1"/>
    <property type="molecule type" value="Genomic_DNA"/>
</dbReference>
<dbReference type="GO" id="GO:0007166">
    <property type="term" value="P:cell surface receptor signaling pathway"/>
    <property type="evidence" value="ECO:0007669"/>
    <property type="project" value="InterPro"/>
</dbReference>
<feature type="transmembrane region" description="Helical" evidence="8">
    <location>
        <begin position="242"/>
        <end position="264"/>
    </location>
</feature>
<dbReference type="InterPro" id="IPR032675">
    <property type="entry name" value="LRR_dom_sf"/>
</dbReference>
<feature type="region of interest" description="Disordered" evidence="7">
    <location>
        <begin position="1"/>
        <end position="56"/>
    </location>
</feature>
<dbReference type="GO" id="GO:0005930">
    <property type="term" value="C:axoneme"/>
    <property type="evidence" value="ECO:0007669"/>
    <property type="project" value="UniProtKB-SubCell"/>
</dbReference>
<dbReference type="Pfam" id="PF00560">
    <property type="entry name" value="LRR_1"/>
    <property type="match status" value="1"/>
</dbReference>
<comment type="subcellular location">
    <subcellularLocation>
        <location evidence="2">Cytoplasm</location>
        <location evidence="2">Cytoskeleton</location>
        <location evidence="2">Cilium axoneme</location>
    </subcellularLocation>
    <subcellularLocation>
        <location evidence="1">Membrane</location>
    </subcellularLocation>
</comment>
<keyword evidence="8" id="KW-1133">Transmembrane helix</keyword>
<dbReference type="InterPro" id="IPR036537">
    <property type="entry name" value="Adaptor_Cbl_N_dom_sf"/>
</dbReference>
<evidence type="ECO:0000256" key="4">
    <source>
        <dbReference type="ARBA" id="ARBA00022737"/>
    </source>
</evidence>
<dbReference type="GO" id="GO:0016020">
    <property type="term" value="C:membrane"/>
    <property type="evidence" value="ECO:0007669"/>
    <property type="project" value="UniProtKB-SubCell"/>
</dbReference>
<proteinExistence type="predicted"/>
<evidence type="ECO:0000256" key="5">
    <source>
        <dbReference type="ARBA" id="ARBA00023136"/>
    </source>
</evidence>
<evidence type="ECO:0000313" key="10">
    <source>
        <dbReference type="Proteomes" id="UP001190700"/>
    </source>
</evidence>
<comment type="caution">
    <text evidence="9">The sequence shown here is derived from an EMBL/GenBank/DDBJ whole genome shotgun (WGS) entry which is preliminary data.</text>
</comment>
<dbReference type="SUPFAM" id="SSF52058">
    <property type="entry name" value="L domain-like"/>
    <property type="match status" value="1"/>
</dbReference>
<evidence type="ECO:0000256" key="6">
    <source>
        <dbReference type="ARBA" id="ARBA00023180"/>
    </source>
</evidence>
<accession>A0AAE0BI70</accession>
<dbReference type="InterPro" id="IPR059179">
    <property type="entry name" value="MLKL-like_MCAfunc"/>
</dbReference>
<feature type="compositionally biased region" description="Low complexity" evidence="7">
    <location>
        <begin position="293"/>
        <end position="304"/>
    </location>
</feature>